<dbReference type="OrthoDB" id="1264643at2"/>
<dbReference type="RefSeq" id="WP_076782215.1">
    <property type="nucleotide sequence ID" value="NZ_FTPU01000006.1"/>
</dbReference>
<evidence type="ECO:0000313" key="1">
    <source>
        <dbReference type="EMBL" id="SIT96160.1"/>
    </source>
</evidence>
<protein>
    <submittedName>
        <fullName evidence="1">Uncharacterized protein</fullName>
    </submittedName>
</protein>
<reference evidence="2" key="1">
    <citation type="submission" date="2016-10" db="EMBL/GenBank/DDBJ databases">
        <authorList>
            <person name="Varghese N."/>
            <person name="Submissions S."/>
        </authorList>
    </citation>
    <scope>NUCLEOTIDE SEQUENCE [LARGE SCALE GENOMIC DNA]</scope>
    <source>
        <strain evidence="2">DSM 19482</strain>
    </source>
</reference>
<evidence type="ECO:0000313" key="2">
    <source>
        <dbReference type="Proteomes" id="UP000187261"/>
    </source>
</evidence>
<name>A0A1U7PWE6_9FLAO</name>
<accession>A0A1U7PWE6</accession>
<dbReference type="Proteomes" id="UP000187261">
    <property type="component" value="Unassembled WGS sequence"/>
</dbReference>
<dbReference type="STRING" id="1121284.SAMN05660493_00833"/>
<gene>
    <name evidence="1" type="ORF">SAMN05660493_00833</name>
</gene>
<dbReference type="AlphaFoldDB" id="A0A1U7PWE6"/>
<organism evidence="1 2">
    <name type="scientific">Epilithonimonas bovis DSM 19482</name>
    <dbReference type="NCBI Taxonomy" id="1121284"/>
    <lineage>
        <taxon>Bacteria</taxon>
        <taxon>Pseudomonadati</taxon>
        <taxon>Bacteroidota</taxon>
        <taxon>Flavobacteriia</taxon>
        <taxon>Flavobacteriales</taxon>
        <taxon>Weeksellaceae</taxon>
        <taxon>Chryseobacterium group</taxon>
        <taxon>Epilithonimonas</taxon>
    </lineage>
</organism>
<proteinExistence type="predicted"/>
<keyword evidence="2" id="KW-1185">Reference proteome</keyword>
<sequence length="72" mass="8475">MNISYYDFKNLSDFTQCQMVLNQGQLMEERTVDKLKYVLYQISSFSVEIIYNTTSEKIAAVNVYQNRAIYAQ</sequence>
<dbReference type="EMBL" id="FTPU01000006">
    <property type="protein sequence ID" value="SIT96160.1"/>
    <property type="molecule type" value="Genomic_DNA"/>
</dbReference>